<dbReference type="GO" id="GO:0006629">
    <property type="term" value="P:lipid metabolic process"/>
    <property type="evidence" value="ECO:0007669"/>
    <property type="project" value="UniProtKB-KW"/>
</dbReference>
<comment type="catalytic activity">
    <reaction evidence="20">
        <text>hypotaurine + NADH + O2 + H(+) = taurine + NAD(+) + H2O</text>
        <dbReference type="Rhea" id="RHEA:74111"/>
        <dbReference type="ChEBI" id="CHEBI:15377"/>
        <dbReference type="ChEBI" id="CHEBI:15378"/>
        <dbReference type="ChEBI" id="CHEBI:15379"/>
        <dbReference type="ChEBI" id="CHEBI:57540"/>
        <dbReference type="ChEBI" id="CHEBI:57853"/>
        <dbReference type="ChEBI" id="CHEBI:57945"/>
        <dbReference type="ChEBI" id="CHEBI:507393"/>
        <dbReference type="EC" id="1.14.13.8"/>
    </reaction>
    <physiologicalReaction direction="left-to-right" evidence="20">
        <dbReference type="Rhea" id="RHEA:74112"/>
    </physiologicalReaction>
</comment>
<comment type="catalytic activity">
    <reaction evidence="27">
        <text>trimethylamine + NADPH + O2 = trimethylamine N-oxide + NADP(+) + H2O</text>
        <dbReference type="Rhea" id="RHEA:31979"/>
        <dbReference type="ChEBI" id="CHEBI:15377"/>
        <dbReference type="ChEBI" id="CHEBI:15379"/>
        <dbReference type="ChEBI" id="CHEBI:15724"/>
        <dbReference type="ChEBI" id="CHEBI:57783"/>
        <dbReference type="ChEBI" id="CHEBI:58349"/>
        <dbReference type="ChEBI" id="CHEBI:58389"/>
        <dbReference type="EC" id="1.14.13.148"/>
    </reaction>
    <physiologicalReaction direction="left-to-right" evidence="27">
        <dbReference type="Rhea" id="RHEA:31980"/>
    </physiologicalReaction>
</comment>
<dbReference type="GO" id="GO:0016174">
    <property type="term" value="F:NAD(P)H oxidase H2O2-forming activity"/>
    <property type="evidence" value="ECO:0007669"/>
    <property type="project" value="UniProtKB-EC"/>
</dbReference>
<accession>A0A915EQI6</accession>
<keyword evidence="34" id="KW-1185">Reference proteome</keyword>
<evidence type="ECO:0000256" key="15">
    <source>
        <dbReference type="ARBA" id="ARBA00023033"/>
    </source>
</evidence>
<evidence type="ECO:0000256" key="14">
    <source>
        <dbReference type="ARBA" id="ARBA00023002"/>
    </source>
</evidence>
<comment type="catalytic activity">
    <reaction evidence="26">
        <text>hypotaurine + NADPH + O2 + H(+) = taurine + NADP(+) + H2O</text>
        <dbReference type="Rhea" id="RHEA:69819"/>
        <dbReference type="ChEBI" id="CHEBI:15377"/>
        <dbReference type="ChEBI" id="CHEBI:15378"/>
        <dbReference type="ChEBI" id="CHEBI:15379"/>
        <dbReference type="ChEBI" id="CHEBI:57783"/>
        <dbReference type="ChEBI" id="CHEBI:57853"/>
        <dbReference type="ChEBI" id="CHEBI:58349"/>
        <dbReference type="ChEBI" id="CHEBI:507393"/>
        <dbReference type="EC" id="1.14.13.8"/>
    </reaction>
    <physiologicalReaction direction="left-to-right" evidence="26">
        <dbReference type="Rhea" id="RHEA:69820"/>
    </physiologicalReaction>
</comment>
<evidence type="ECO:0000256" key="2">
    <source>
        <dbReference type="ARBA" id="ARBA00004389"/>
    </source>
</evidence>
<keyword evidence="10 33" id="KW-0274">FAD</keyword>
<evidence type="ECO:0000256" key="3">
    <source>
        <dbReference type="ARBA" id="ARBA00004524"/>
    </source>
</evidence>
<evidence type="ECO:0000256" key="8">
    <source>
        <dbReference type="ARBA" id="ARBA00022692"/>
    </source>
</evidence>
<dbReference type="SUPFAM" id="SSF51905">
    <property type="entry name" value="FAD/NAD(P)-binding domain"/>
    <property type="match status" value="3"/>
</dbReference>
<evidence type="ECO:0000256" key="5">
    <source>
        <dbReference type="ARBA" id="ARBA00022481"/>
    </source>
</evidence>
<keyword evidence="13" id="KW-1133">Transmembrane helix</keyword>
<evidence type="ECO:0000256" key="10">
    <source>
        <dbReference type="ARBA" id="ARBA00022827"/>
    </source>
</evidence>
<evidence type="ECO:0000256" key="16">
    <source>
        <dbReference type="ARBA" id="ARBA00023098"/>
    </source>
</evidence>
<comment type="catalytic activity">
    <reaction evidence="25">
        <text>hexan-3-one + NADPH + O2 + H(+) = ethyl butanoate + NADP(+) + H2O</text>
        <dbReference type="Rhea" id="RHEA:54844"/>
        <dbReference type="ChEBI" id="CHEBI:15377"/>
        <dbReference type="ChEBI" id="CHEBI:15378"/>
        <dbReference type="ChEBI" id="CHEBI:15379"/>
        <dbReference type="ChEBI" id="CHEBI:57783"/>
        <dbReference type="ChEBI" id="CHEBI:58349"/>
        <dbReference type="ChEBI" id="CHEBI:88764"/>
        <dbReference type="ChEBI" id="CHEBI:89891"/>
    </reaction>
    <physiologicalReaction direction="left-to-right" evidence="25">
        <dbReference type="Rhea" id="RHEA:54845"/>
    </physiologicalReaction>
</comment>
<keyword evidence="11" id="KW-0492">Microsome</keyword>
<keyword evidence="5" id="KW-0488">Methylation</keyword>
<evidence type="ECO:0000256" key="30">
    <source>
        <dbReference type="ARBA" id="ARBA00048990"/>
    </source>
</evidence>
<dbReference type="GO" id="GO:0004499">
    <property type="term" value="F:N,N-dimethylaniline monooxygenase activity"/>
    <property type="evidence" value="ECO:0007669"/>
    <property type="project" value="InterPro"/>
</dbReference>
<dbReference type="InterPro" id="IPR050346">
    <property type="entry name" value="FMO-like"/>
</dbReference>
<dbReference type="InterPro" id="IPR002257">
    <property type="entry name" value="Flavin_mOase_5"/>
</dbReference>
<evidence type="ECO:0000256" key="25">
    <source>
        <dbReference type="ARBA" id="ARBA00047977"/>
    </source>
</evidence>
<dbReference type="PIRSF" id="PIRSF000332">
    <property type="entry name" value="FMO"/>
    <property type="match status" value="1"/>
</dbReference>
<evidence type="ECO:0000313" key="34">
    <source>
        <dbReference type="Proteomes" id="UP000887574"/>
    </source>
</evidence>
<comment type="catalytic activity">
    <reaction evidence="24">
        <text>NADPH + O2 + H(+) = H2O2 + NADP(+)</text>
        <dbReference type="Rhea" id="RHEA:11260"/>
        <dbReference type="ChEBI" id="CHEBI:15378"/>
        <dbReference type="ChEBI" id="CHEBI:15379"/>
        <dbReference type="ChEBI" id="CHEBI:16240"/>
        <dbReference type="ChEBI" id="CHEBI:57783"/>
        <dbReference type="ChEBI" id="CHEBI:58349"/>
        <dbReference type="EC" id="1.6.3.1"/>
    </reaction>
    <physiologicalReaction direction="left-to-right" evidence="24">
        <dbReference type="Rhea" id="RHEA:11261"/>
    </physiologicalReaction>
</comment>
<evidence type="ECO:0000256" key="22">
    <source>
        <dbReference type="ARBA" id="ARBA00047574"/>
    </source>
</evidence>
<keyword evidence="6" id="KW-0597">Phosphoprotein</keyword>
<proteinExistence type="inferred from homology"/>
<keyword evidence="14 33" id="KW-0560">Oxidoreductase</keyword>
<evidence type="ECO:0000256" key="26">
    <source>
        <dbReference type="ARBA" id="ARBA00048041"/>
    </source>
</evidence>
<evidence type="ECO:0000256" key="9">
    <source>
        <dbReference type="ARBA" id="ARBA00022824"/>
    </source>
</evidence>
<evidence type="ECO:0000256" key="17">
    <source>
        <dbReference type="ARBA" id="ARBA00023136"/>
    </source>
</evidence>
<evidence type="ECO:0000256" key="23">
    <source>
        <dbReference type="ARBA" id="ARBA00047855"/>
    </source>
</evidence>
<dbReference type="InterPro" id="IPR000960">
    <property type="entry name" value="Flavin_mOase"/>
</dbReference>
<comment type="catalytic activity">
    <reaction evidence="29">
        <text>(2E)-geranial + NADPH + O2 + H(+) = (1E)-2,6-dimethylhepta-1,5-dien-1-yl formate + NADP(+) + H2O</text>
        <dbReference type="Rhea" id="RHEA:54860"/>
        <dbReference type="ChEBI" id="CHEBI:15377"/>
        <dbReference type="ChEBI" id="CHEBI:15378"/>
        <dbReference type="ChEBI" id="CHEBI:15379"/>
        <dbReference type="ChEBI" id="CHEBI:16980"/>
        <dbReference type="ChEBI" id="CHEBI:57783"/>
        <dbReference type="ChEBI" id="CHEBI:58349"/>
        <dbReference type="ChEBI" id="CHEBI:138375"/>
    </reaction>
    <physiologicalReaction direction="left-to-right" evidence="29">
        <dbReference type="Rhea" id="RHEA:54861"/>
    </physiologicalReaction>
</comment>
<comment type="catalytic activity">
    <reaction evidence="23">
        <text>sulcatone + NADPH + O2 + H(+) = 4-methylpent-3-en-1-yl acetate + NADP(+) + H2O</text>
        <dbReference type="Rhea" id="RHEA:54864"/>
        <dbReference type="ChEBI" id="CHEBI:15377"/>
        <dbReference type="ChEBI" id="CHEBI:15378"/>
        <dbReference type="ChEBI" id="CHEBI:15379"/>
        <dbReference type="ChEBI" id="CHEBI:16310"/>
        <dbReference type="ChEBI" id="CHEBI:57783"/>
        <dbReference type="ChEBI" id="CHEBI:58349"/>
        <dbReference type="ChEBI" id="CHEBI:138373"/>
    </reaction>
    <physiologicalReaction direction="left-to-right" evidence="23">
        <dbReference type="Rhea" id="RHEA:54865"/>
    </physiologicalReaction>
</comment>
<evidence type="ECO:0000256" key="31">
    <source>
        <dbReference type="ARBA" id="ARBA00049443"/>
    </source>
</evidence>
<evidence type="ECO:0000256" key="24">
    <source>
        <dbReference type="ARBA" id="ARBA00047864"/>
    </source>
</evidence>
<keyword evidence="16" id="KW-0443">Lipid metabolism</keyword>
<evidence type="ECO:0000256" key="29">
    <source>
        <dbReference type="ARBA" id="ARBA00048989"/>
    </source>
</evidence>
<comment type="catalytic activity">
    <reaction evidence="32">
        <text>octan-3-one + NADPH + O2 + H(+) = pentyl propanoate + NADP(+) + H2O</text>
        <dbReference type="Rhea" id="RHEA:54840"/>
        <dbReference type="ChEBI" id="CHEBI:15377"/>
        <dbReference type="ChEBI" id="CHEBI:15378"/>
        <dbReference type="ChEBI" id="CHEBI:15379"/>
        <dbReference type="ChEBI" id="CHEBI:57783"/>
        <dbReference type="ChEBI" id="CHEBI:58349"/>
        <dbReference type="ChEBI" id="CHEBI:80946"/>
        <dbReference type="ChEBI" id="CHEBI:87373"/>
    </reaction>
    <physiologicalReaction direction="left-to-right" evidence="32">
        <dbReference type="Rhea" id="RHEA:54841"/>
    </physiologicalReaction>
</comment>
<dbReference type="Proteomes" id="UP000887574">
    <property type="component" value="Unplaced"/>
</dbReference>
<dbReference type="PANTHER" id="PTHR23023">
    <property type="entry name" value="DIMETHYLANILINE MONOOXYGENASE"/>
    <property type="match status" value="1"/>
</dbReference>
<dbReference type="PRINTS" id="PR01125">
    <property type="entry name" value="FMOXYGENASE5"/>
</dbReference>
<keyword evidence="12" id="KW-0521">NADP</keyword>
<keyword evidence="9" id="KW-0256">Endoplasmic reticulum</keyword>
<dbReference type="Pfam" id="PF00743">
    <property type="entry name" value="FMO-like"/>
    <property type="match status" value="1"/>
</dbReference>
<evidence type="ECO:0000256" key="4">
    <source>
        <dbReference type="ARBA" id="ARBA00009183"/>
    </source>
</evidence>
<keyword evidence="7 33" id="KW-0285">Flavoprotein</keyword>
<evidence type="ECO:0000256" key="11">
    <source>
        <dbReference type="ARBA" id="ARBA00022848"/>
    </source>
</evidence>
<comment type="catalytic activity">
    <reaction evidence="31">
        <text>N,N-dimethylaniline + NADPH + O2 + H(+) = N,N-dimethylaniline N-oxide + NADP(+) + H2O</text>
        <dbReference type="Rhea" id="RHEA:24468"/>
        <dbReference type="ChEBI" id="CHEBI:15377"/>
        <dbReference type="ChEBI" id="CHEBI:15378"/>
        <dbReference type="ChEBI" id="CHEBI:15379"/>
        <dbReference type="ChEBI" id="CHEBI:16269"/>
        <dbReference type="ChEBI" id="CHEBI:17735"/>
        <dbReference type="ChEBI" id="CHEBI:57783"/>
        <dbReference type="ChEBI" id="CHEBI:58349"/>
        <dbReference type="EC" id="1.14.13.8"/>
    </reaction>
    <physiologicalReaction direction="left-to-right" evidence="31">
        <dbReference type="Rhea" id="RHEA:24469"/>
    </physiologicalReaction>
</comment>
<evidence type="ECO:0000256" key="21">
    <source>
        <dbReference type="ARBA" id="ARBA00047426"/>
    </source>
</evidence>
<evidence type="ECO:0000256" key="12">
    <source>
        <dbReference type="ARBA" id="ARBA00022857"/>
    </source>
</evidence>
<comment type="function">
    <text evidence="18">Acts as a Baeyer-Villiger monooxygenase on a broad range of substrates. Catalyzes the insertion of an oxygen atom into a carbon-carbon bond adjacent to a carbonyl, which converts ketones to esters. Active on diverse carbonyl compounds, whereas soft nucleophiles are mostly non- or poorly reactive. In contrast with other forms of FMO it is non- or poorly active on 'classical' substrates such as drugs, pesticides, and dietary components containing soft nucleophilic heteroatoms. Able to oxidize drug molecules bearing a carbonyl group on an aliphatic chain, such as nabumetone and pentoxifylline. Also, in the absence of substrates, shows slow but yet significant NADPH oxidase activity. Acts as a positive modulator of cholesterol biosynthesis as well as glucose homeostasis, promoting metabolic aging via pleiotropic effects.</text>
</comment>
<dbReference type="Gene3D" id="3.50.50.60">
    <property type="entry name" value="FAD/NAD(P)-binding domain"/>
    <property type="match status" value="3"/>
</dbReference>
<dbReference type="PRINTS" id="PR00370">
    <property type="entry name" value="FMOXYGENASE"/>
</dbReference>
<evidence type="ECO:0000256" key="32">
    <source>
        <dbReference type="ARBA" id="ARBA00049475"/>
    </source>
</evidence>
<comment type="catalytic activity">
    <reaction evidence="22">
        <text>heptan-2-one + NADPH + O2 + H(+) = pentyl acetate + NADP(+) + H2O</text>
        <dbReference type="Rhea" id="RHEA:54836"/>
        <dbReference type="ChEBI" id="CHEBI:5672"/>
        <dbReference type="ChEBI" id="CHEBI:15377"/>
        <dbReference type="ChEBI" id="CHEBI:15378"/>
        <dbReference type="ChEBI" id="CHEBI:15379"/>
        <dbReference type="ChEBI" id="CHEBI:57783"/>
        <dbReference type="ChEBI" id="CHEBI:58349"/>
        <dbReference type="ChEBI" id="CHEBI:87362"/>
    </reaction>
    <physiologicalReaction direction="left-to-right" evidence="22">
        <dbReference type="Rhea" id="RHEA:54837"/>
    </physiologicalReaction>
</comment>
<evidence type="ECO:0000256" key="7">
    <source>
        <dbReference type="ARBA" id="ARBA00022630"/>
    </source>
</evidence>
<dbReference type="InterPro" id="IPR020946">
    <property type="entry name" value="Flavin_mOase-like"/>
</dbReference>
<keyword evidence="17" id="KW-0472">Membrane</keyword>
<keyword evidence="15 33" id="KW-0503">Monooxygenase</keyword>
<comment type="function">
    <text evidence="19">Broad spectrum monooxygenase that catalyzes the oxygenation of a wide variety of nitrogen- and sulfur-containing compounds including xenobiotics. Catalyzes the S-oxygenation of hypotaurine to produce taurine, an organic osmolyte involved in cell volume regulation as well as a variety of cytoprotective and developmental processes. In vitro, catalyzes the N-oxygenation of trimethylamine (TMA) to produce trimethylamine N-oxide (TMAO) and could therefore participate to the detoxification of this compound that is generated by the action of gut microbiota from dietary precursors such as choline, choline containing compounds, betaine or L-carnitine.</text>
</comment>
<evidence type="ECO:0000256" key="13">
    <source>
        <dbReference type="ARBA" id="ARBA00022989"/>
    </source>
</evidence>
<organism evidence="34 35">
    <name type="scientific">Ditylenchus dipsaci</name>
    <dbReference type="NCBI Taxonomy" id="166011"/>
    <lineage>
        <taxon>Eukaryota</taxon>
        <taxon>Metazoa</taxon>
        <taxon>Ecdysozoa</taxon>
        <taxon>Nematoda</taxon>
        <taxon>Chromadorea</taxon>
        <taxon>Rhabditida</taxon>
        <taxon>Tylenchina</taxon>
        <taxon>Tylenchomorpha</taxon>
        <taxon>Sphaerularioidea</taxon>
        <taxon>Anguinidae</taxon>
        <taxon>Anguininae</taxon>
        <taxon>Ditylenchus</taxon>
    </lineage>
</organism>
<sequence length="458" mass="51807">MRVCVIGAGVSGLPAIKSCLEEGLDVVCYERSAEIGGLWNYRPPDVNDLGGSVMKSTVVNTSKEMMAFSDFPPPAEYPNFMHHSLVQKYLLMYCKQFDLRTHIQFNVHVKSASIDEKTGKWVVKLGDGTMENFDFLMLCTGHHSIPKYPQLRGIDKFKGKIMHAKEYRSYNGFEDKDVFIIGIGNSALDIAVELAKIAKSVTVSTKRGSWIFNRVGAGGMPYDIVFMSRFYQWLMRTLPCPVLRFQGLLLSFRLKATRHRLQQRMDHDLYGLRPAHRFFQQHPTVNDSLANLLASGMITITEDVDSFDENAVIVKGGRKFAADVLILATGYTFAFPYLTPQSLLPIENHEIDLYKFVFSSSLRNKLAVIGLIQPIGSVAPISEMQSRWAAGVFSGRCSLPSQQSMVHDIQDKRKKMTRRYFRSEKHTLQVDFVPYMDELAELIGCKPSLTKILFNDPD</sequence>
<comment type="subcellular location">
    <subcellularLocation>
        <location evidence="2">Endoplasmic reticulum membrane</location>
        <topology evidence="2">Single-pass membrane protein</topology>
    </subcellularLocation>
    <subcellularLocation>
        <location evidence="3">Microsome membrane</location>
    </subcellularLocation>
</comment>
<dbReference type="EC" id="1.-.-.-" evidence="33"/>
<dbReference type="FunFam" id="3.50.50.60:FF:000159">
    <property type="entry name" value="Dimethylaniline monooxygenase [N-oxide-forming]"/>
    <property type="match status" value="1"/>
</dbReference>
<comment type="catalytic activity">
    <reaction evidence="28">
        <text>octan-3-one + NADPH + O2 + H(+) = ethyl hexanoate + NADP(+) + H2O</text>
        <dbReference type="Rhea" id="RHEA:54856"/>
        <dbReference type="ChEBI" id="CHEBI:15377"/>
        <dbReference type="ChEBI" id="CHEBI:15378"/>
        <dbReference type="ChEBI" id="CHEBI:15379"/>
        <dbReference type="ChEBI" id="CHEBI:57783"/>
        <dbReference type="ChEBI" id="CHEBI:58349"/>
        <dbReference type="ChEBI" id="CHEBI:80946"/>
        <dbReference type="ChEBI" id="CHEBI:86055"/>
    </reaction>
    <physiologicalReaction direction="left-to-right" evidence="28">
        <dbReference type="Rhea" id="RHEA:54857"/>
    </physiologicalReaction>
</comment>
<evidence type="ECO:0000256" key="1">
    <source>
        <dbReference type="ARBA" id="ARBA00001974"/>
    </source>
</evidence>
<comment type="cofactor">
    <cofactor evidence="1 33">
        <name>FAD</name>
        <dbReference type="ChEBI" id="CHEBI:57692"/>
    </cofactor>
</comment>
<comment type="similarity">
    <text evidence="4 33">Belongs to the FMO family.</text>
</comment>
<protein>
    <recommendedName>
        <fullName evidence="33">Flavin-containing monooxygenase</fullName>
        <ecNumber evidence="33">1.-.-.-</ecNumber>
    </recommendedName>
</protein>
<evidence type="ECO:0000256" key="20">
    <source>
        <dbReference type="ARBA" id="ARBA00047338"/>
    </source>
</evidence>
<dbReference type="InterPro" id="IPR036188">
    <property type="entry name" value="FAD/NAD-bd_sf"/>
</dbReference>
<keyword evidence="8" id="KW-0812">Transmembrane</keyword>
<evidence type="ECO:0000256" key="33">
    <source>
        <dbReference type="RuleBase" id="RU361177"/>
    </source>
</evidence>
<dbReference type="GO" id="GO:0050661">
    <property type="term" value="F:NADP binding"/>
    <property type="evidence" value="ECO:0007669"/>
    <property type="project" value="InterPro"/>
</dbReference>
<evidence type="ECO:0000256" key="18">
    <source>
        <dbReference type="ARBA" id="ARBA00045722"/>
    </source>
</evidence>
<comment type="catalytic activity">
    <reaction evidence="30">
        <text>heptan-4-one + NADPH + O2 + H(+) = propyl butanoate + NADP(+) + H2O</text>
        <dbReference type="Rhea" id="RHEA:54852"/>
        <dbReference type="ChEBI" id="CHEBI:15377"/>
        <dbReference type="ChEBI" id="CHEBI:15378"/>
        <dbReference type="ChEBI" id="CHEBI:15379"/>
        <dbReference type="ChEBI" id="CHEBI:57783"/>
        <dbReference type="ChEBI" id="CHEBI:58349"/>
        <dbReference type="ChEBI" id="CHEBI:89484"/>
        <dbReference type="ChEBI" id="CHEBI:89719"/>
    </reaction>
    <physiologicalReaction direction="left-to-right" evidence="30">
        <dbReference type="Rhea" id="RHEA:54853"/>
    </physiologicalReaction>
</comment>
<reference evidence="35" key="1">
    <citation type="submission" date="2022-11" db="UniProtKB">
        <authorList>
            <consortium name="WormBaseParasite"/>
        </authorList>
    </citation>
    <scope>IDENTIFICATION</scope>
</reference>
<evidence type="ECO:0000256" key="27">
    <source>
        <dbReference type="ARBA" id="ARBA00048088"/>
    </source>
</evidence>
<dbReference type="GO" id="GO:0034899">
    <property type="term" value="F:trimethylamine monooxygenase activity"/>
    <property type="evidence" value="ECO:0007669"/>
    <property type="project" value="UniProtKB-EC"/>
</dbReference>
<dbReference type="AlphaFoldDB" id="A0A915EQI6"/>
<evidence type="ECO:0000256" key="19">
    <source>
        <dbReference type="ARBA" id="ARBA00045957"/>
    </source>
</evidence>
<dbReference type="GO" id="GO:0050660">
    <property type="term" value="F:flavin adenine dinucleotide binding"/>
    <property type="evidence" value="ECO:0007669"/>
    <property type="project" value="InterPro"/>
</dbReference>
<comment type="catalytic activity">
    <reaction evidence="21">
        <text>hexan-3-one + NADPH + O2 + H(+) = propyl propanoate + NADP(+) + H2O</text>
        <dbReference type="Rhea" id="RHEA:54848"/>
        <dbReference type="ChEBI" id="CHEBI:15377"/>
        <dbReference type="ChEBI" id="CHEBI:15378"/>
        <dbReference type="ChEBI" id="CHEBI:15379"/>
        <dbReference type="ChEBI" id="CHEBI:57783"/>
        <dbReference type="ChEBI" id="CHEBI:58349"/>
        <dbReference type="ChEBI" id="CHEBI:89828"/>
        <dbReference type="ChEBI" id="CHEBI:89891"/>
    </reaction>
    <physiologicalReaction direction="left-to-right" evidence="21">
        <dbReference type="Rhea" id="RHEA:54849"/>
    </physiologicalReaction>
</comment>
<dbReference type="WBParaSite" id="jg7874.3">
    <property type="protein sequence ID" value="jg7874.3"/>
    <property type="gene ID" value="jg7874"/>
</dbReference>
<evidence type="ECO:0000256" key="6">
    <source>
        <dbReference type="ARBA" id="ARBA00022553"/>
    </source>
</evidence>
<evidence type="ECO:0000256" key="28">
    <source>
        <dbReference type="ARBA" id="ARBA00048459"/>
    </source>
</evidence>
<name>A0A915EQI6_9BILA</name>
<dbReference type="GO" id="GO:0005789">
    <property type="term" value="C:endoplasmic reticulum membrane"/>
    <property type="evidence" value="ECO:0007669"/>
    <property type="project" value="UniProtKB-SubCell"/>
</dbReference>
<evidence type="ECO:0000313" key="35">
    <source>
        <dbReference type="WBParaSite" id="jg7874.3"/>
    </source>
</evidence>